<dbReference type="InterPro" id="IPR027417">
    <property type="entry name" value="P-loop_NTPase"/>
</dbReference>
<dbReference type="Pfam" id="PF00176">
    <property type="entry name" value="SNF2-rel_dom"/>
    <property type="match status" value="1"/>
</dbReference>
<dbReference type="GO" id="GO:0005634">
    <property type="term" value="C:nucleus"/>
    <property type="evidence" value="ECO:0007669"/>
    <property type="project" value="TreeGrafter"/>
</dbReference>
<accession>A0A8K0I8S4</accession>
<comment type="caution">
    <text evidence="3">The sequence shown here is derived from an EMBL/GenBank/DDBJ whole genome shotgun (WGS) entry which is preliminary data.</text>
</comment>
<reference evidence="3" key="2">
    <citation type="submission" date="2019-07" db="EMBL/GenBank/DDBJ databases">
        <authorList>
            <person name="Yang Y."/>
            <person name="Bocs S."/>
            <person name="Baudouin L."/>
        </authorList>
    </citation>
    <scope>NUCLEOTIDE SEQUENCE</scope>
    <source>
        <tissue evidence="3">Spear leaf of Hainan Tall coconut</tissue>
    </source>
</reference>
<dbReference type="InterPro" id="IPR038718">
    <property type="entry name" value="SNF2-like_sf"/>
</dbReference>
<dbReference type="Gene3D" id="3.40.50.10810">
    <property type="entry name" value="Tandem AAA-ATPase domain"/>
    <property type="match status" value="1"/>
</dbReference>
<dbReference type="EMBL" id="CM017876">
    <property type="protein sequence ID" value="KAG1342244.1"/>
    <property type="molecule type" value="Genomic_DNA"/>
</dbReference>
<sequence>MVWRKEEEVAEFYSDSNLEGQEKEDYDEEDGEEVGADRDGDEEESEKEGLSSESSPSDQERKSQNVAALVREGVQFMFDCVSGLSSSDGIFGCILADDMGLGKTLQSITVLYTLLCQGFDGMPMVKRAMVVTPTSLVSNWESEINKWVGGKVQLLALCESTRADVLSGIESFLKPCSPFQVLIISYETFRMHSAKFEKSGSCDLLICDEAHRLKNDQTLTNRVCETP</sequence>
<feature type="domain" description="Helicase ATP-binding" evidence="2">
    <location>
        <begin position="84"/>
        <end position="227"/>
    </location>
</feature>
<proteinExistence type="predicted"/>
<dbReference type="InterPro" id="IPR014001">
    <property type="entry name" value="Helicase_ATP-bd"/>
</dbReference>
<evidence type="ECO:0000313" key="3">
    <source>
        <dbReference type="EMBL" id="KAG1342244.1"/>
    </source>
</evidence>
<dbReference type="GO" id="GO:0007131">
    <property type="term" value="P:reciprocal meiotic recombination"/>
    <property type="evidence" value="ECO:0007669"/>
    <property type="project" value="TreeGrafter"/>
</dbReference>
<dbReference type="SUPFAM" id="SSF52540">
    <property type="entry name" value="P-loop containing nucleoside triphosphate hydrolases"/>
    <property type="match status" value="1"/>
</dbReference>
<dbReference type="PROSITE" id="PS51192">
    <property type="entry name" value="HELICASE_ATP_BIND_1"/>
    <property type="match status" value="1"/>
</dbReference>
<feature type="region of interest" description="Disordered" evidence="1">
    <location>
        <begin position="1"/>
        <end position="64"/>
    </location>
</feature>
<dbReference type="GO" id="GO:0015616">
    <property type="term" value="F:DNA translocase activity"/>
    <property type="evidence" value="ECO:0007669"/>
    <property type="project" value="TreeGrafter"/>
</dbReference>
<dbReference type="PANTHER" id="PTHR45629">
    <property type="entry name" value="SNF2/RAD54 FAMILY MEMBER"/>
    <property type="match status" value="1"/>
</dbReference>
<keyword evidence="4" id="KW-1185">Reference proteome</keyword>
<feature type="compositionally biased region" description="Acidic residues" evidence="1">
    <location>
        <begin position="22"/>
        <end position="46"/>
    </location>
</feature>
<dbReference type="OrthoDB" id="413460at2759"/>
<evidence type="ECO:0000313" key="4">
    <source>
        <dbReference type="Proteomes" id="UP000797356"/>
    </source>
</evidence>
<gene>
    <name evidence="3" type="ORF">COCNU_05G004730</name>
</gene>
<dbReference type="InterPro" id="IPR000330">
    <property type="entry name" value="SNF2_N"/>
</dbReference>
<reference evidence="3" key="1">
    <citation type="journal article" date="2017" name="Gigascience">
        <title>The genome draft of coconut (Cocos nucifera).</title>
        <authorList>
            <person name="Xiao Y."/>
            <person name="Xu P."/>
            <person name="Fan H."/>
            <person name="Baudouin L."/>
            <person name="Xia W."/>
            <person name="Bocs S."/>
            <person name="Xu J."/>
            <person name="Li Q."/>
            <person name="Guo A."/>
            <person name="Zhou L."/>
            <person name="Li J."/>
            <person name="Wu Y."/>
            <person name="Ma Z."/>
            <person name="Armero A."/>
            <person name="Issali A.E."/>
            <person name="Liu N."/>
            <person name="Peng M."/>
            <person name="Yang Y."/>
        </authorList>
    </citation>
    <scope>NUCLEOTIDE SEQUENCE</scope>
    <source>
        <tissue evidence="3">Spear leaf of Hainan Tall coconut</tissue>
    </source>
</reference>
<evidence type="ECO:0000256" key="1">
    <source>
        <dbReference type="SAM" id="MobiDB-lite"/>
    </source>
</evidence>
<dbReference type="InterPro" id="IPR050496">
    <property type="entry name" value="SNF2_RAD54_helicase_repair"/>
</dbReference>
<protein>
    <recommendedName>
        <fullName evidence="2">Helicase ATP-binding domain-containing protein</fullName>
    </recommendedName>
</protein>
<dbReference type="AlphaFoldDB" id="A0A8K0I8S4"/>
<evidence type="ECO:0000259" key="2">
    <source>
        <dbReference type="PROSITE" id="PS51192"/>
    </source>
</evidence>
<dbReference type="PANTHER" id="PTHR45629:SF7">
    <property type="entry name" value="DNA EXCISION REPAIR PROTEIN ERCC-6-RELATED"/>
    <property type="match status" value="1"/>
</dbReference>
<dbReference type="SMART" id="SM00487">
    <property type="entry name" value="DEXDc"/>
    <property type="match status" value="1"/>
</dbReference>
<dbReference type="Proteomes" id="UP000797356">
    <property type="component" value="Chromosome 5"/>
</dbReference>
<name>A0A8K0I8S4_COCNU</name>
<dbReference type="GO" id="GO:0005524">
    <property type="term" value="F:ATP binding"/>
    <property type="evidence" value="ECO:0007669"/>
    <property type="project" value="InterPro"/>
</dbReference>
<organism evidence="3 4">
    <name type="scientific">Cocos nucifera</name>
    <name type="common">Coconut palm</name>
    <dbReference type="NCBI Taxonomy" id="13894"/>
    <lineage>
        <taxon>Eukaryota</taxon>
        <taxon>Viridiplantae</taxon>
        <taxon>Streptophyta</taxon>
        <taxon>Embryophyta</taxon>
        <taxon>Tracheophyta</taxon>
        <taxon>Spermatophyta</taxon>
        <taxon>Magnoliopsida</taxon>
        <taxon>Liliopsida</taxon>
        <taxon>Arecaceae</taxon>
        <taxon>Arecoideae</taxon>
        <taxon>Cocoseae</taxon>
        <taxon>Attaleinae</taxon>
        <taxon>Cocos</taxon>
    </lineage>
</organism>
<dbReference type="GO" id="GO:0045003">
    <property type="term" value="P:double-strand break repair via synthesis-dependent strand annealing"/>
    <property type="evidence" value="ECO:0007669"/>
    <property type="project" value="TreeGrafter"/>
</dbReference>